<protein>
    <submittedName>
        <fullName evidence="1">Cell division protein FtsQ</fullName>
    </submittedName>
</protein>
<evidence type="ECO:0000313" key="2">
    <source>
        <dbReference type="Proteomes" id="UP000199595"/>
    </source>
</evidence>
<reference evidence="1 2" key="1">
    <citation type="submission" date="2016-10" db="EMBL/GenBank/DDBJ databases">
        <authorList>
            <person name="de Groot N.N."/>
        </authorList>
    </citation>
    <scope>NUCLEOTIDE SEQUENCE [LARGE SCALE GENOMIC DNA]</scope>
    <source>
        <strain evidence="1 2">DSM 24956</strain>
    </source>
</reference>
<keyword evidence="2" id="KW-1185">Reference proteome</keyword>
<dbReference type="GO" id="GO:0051301">
    <property type="term" value="P:cell division"/>
    <property type="evidence" value="ECO:0007669"/>
    <property type="project" value="UniProtKB-KW"/>
</dbReference>
<dbReference type="RefSeq" id="WP_245729954.1">
    <property type="nucleotide sequence ID" value="NZ_FNNJ01000009.1"/>
</dbReference>
<evidence type="ECO:0000313" key="1">
    <source>
        <dbReference type="EMBL" id="SDX75296.1"/>
    </source>
</evidence>
<proteinExistence type="predicted"/>
<keyword evidence="1" id="KW-0131">Cell cycle</keyword>
<dbReference type="AlphaFoldDB" id="A0A1H3E9A6"/>
<sequence>MKINWTYIKGFLLLALVMFLFGFSNERNSAKKIDAIKIEFEEGNNLFMDYQMVNKLLIQNEEQLKNKPKSVIDLHKLEVNILSHPMVAHASVYLTVDGSLKTKIKQRTPIARILTGNKSYYIDSQAKIMPLSKNHSARVLLVSGSVSEEDNSEIHYLVSAILSDDFLRKQIVGIKKTPQNEYILKPRVGEHNIVLGKLNNLLVKFKNLKSFYNKTMGDKTINNYSTLNLKYNNQVVCTKK</sequence>
<accession>A0A1H3E9A6</accession>
<keyword evidence="1" id="KW-0132">Cell division</keyword>
<organism evidence="1 2">
    <name type="scientific">Lutibacter oricola</name>
    <dbReference type="NCBI Taxonomy" id="762486"/>
    <lineage>
        <taxon>Bacteria</taxon>
        <taxon>Pseudomonadati</taxon>
        <taxon>Bacteroidota</taxon>
        <taxon>Flavobacteriia</taxon>
        <taxon>Flavobacteriales</taxon>
        <taxon>Flavobacteriaceae</taxon>
        <taxon>Lutibacter</taxon>
    </lineage>
</organism>
<dbReference type="STRING" id="762486.SAMN05444411_10918"/>
<name>A0A1H3E9A6_9FLAO</name>
<gene>
    <name evidence="1" type="ORF">SAMN05444411_10918</name>
</gene>
<dbReference type="EMBL" id="FNNJ01000009">
    <property type="protein sequence ID" value="SDX75296.1"/>
    <property type="molecule type" value="Genomic_DNA"/>
</dbReference>
<dbReference type="Proteomes" id="UP000199595">
    <property type="component" value="Unassembled WGS sequence"/>
</dbReference>